<reference evidence="2" key="2">
    <citation type="submission" date="2023-02" db="EMBL/GenBank/DDBJ databases">
        <authorList>
            <person name="Sun Q."/>
            <person name="Mori K."/>
        </authorList>
    </citation>
    <scope>NUCLEOTIDE SEQUENCE</scope>
    <source>
        <strain evidence="2">NBRC 110608</strain>
    </source>
</reference>
<reference evidence="2" key="1">
    <citation type="journal article" date="2014" name="Int. J. Syst. Evol. Microbiol.">
        <title>Complete genome of a new Firmicutes species belonging to the dominant human colonic microbiota ('Ruminococcus bicirculans') reveals two chromosomes and a selective capacity to utilize plant glucans.</title>
        <authorList>
            <consortium name="NISC Comparative Sequencing Program"/>
            <person name="Wegmann U."/>
            <person name="Louis P."/>
            <person name="Goesmann A."/>
            <person name="Henrissat B."/>
            <person name="Duncan S.H."/>
            <person name="Flint H.J."/>
        </authorList>
    </citation>
    <scope>NUCLEOTIDE SEQUENCE</scope>
    <source>
        <strain evidence="2">NBRC 110608</strain>
    </source>
</reference>
<dbReference type="Pfam" id="PF02515">
    <property type="entry name" value="CoA_transf_3"/>
    <property type="match status" value="1"/>
</dbReference>
<accession>A0ABN6YVY2</accession>
<gene>
    <name evidence="2" type="ORF">GCM10025872_34040</name>
</gene>
<dbReference type="PANTHER" id="PTHR48207:SF3">
    <property type="entry name" value="SUCCINATE--HYDROXYMETHYLGLUTARATE COA-TRANSFERASE"/>
    <property type="match status" value="1"/>
</dbReference>
<dbReference type="InterPro" id="IPR044855">
    <property type="entry name" value="CoA-Trfase_III_dom3_sf"/>
</dbReference>
<name>A0ABN6YVY2_9MICO</name>
<dbReference type="InterPro" id="IPR023606">
    <property type="entry name" value="CoA-Trfase_III_dom_1_sf"/>
</dbReference>
<dbReference type="GO" id="GO:0016740">
    <property type="term" value="F:transferase activity"/>
    <property type="evidence" value="ECO:0007669"/>
    <property type="project" value="UniProtKB-KW"/>
</dbReference>
<dbReference type="InterPro" id="IPR050483">
    <property type="entry name" value="CoA-transferase_III_domain"/>
</dbReference>
<evidence type="ECO:0000313" key="2">
    <source>
        <dbReference type="EMBL" id="BDZ59747.1"/>
    </source>
</evidence>
<organism evidence="2">
    <name type="scientific">Barrientosiimonas endolithica</name>
    <dbReference type="NCBI Taxonomy" id="1535208"/>
    <lineage>
        <taxon>Bacteria</taxon>
        <taxon>Bacillati</taxon>
        <taxon>Actinomycetota</taxon>
        <taxon>Actinomycetes</taxon>
        <taxon>Micrococcales</taxon>
        <taxon>Dermacoccaceae</taxon>
        <taxon>Barrientosiimonas</taxon>
    </lineage>
</organism>
<sequence length="364" mass="38381">MTGALEGLVVADFGRVLAAPYATMLMADLGAEVIKIERPGAGDDTRAWGPPFTDEGESTYFLSVNRNKSSRVLDLRTDEGRDAALALAAEADVVIENFLPGVMDRLGLGLDDVRAVNDDVIYCSVTGFGRDSQMPGYDLLVQAMSGLMSVTGPSPDEPTKVGVALLDIITGLHATTGILAALRHRDRTGEGQRVEVNLLSSALSALANQASAHLLTGVVPVATGNEHPSIAPYALYRTADRPVILAVGNDRQFASLATELGVPQLASDARFETNAARVAHAGELTAELERLLESDGADAWSQRLLAAGVPCGPVNTLPDAFALAERVGAPAVVEIDGVRQVANPIRLSATPADYRRRPPRLGEE</sequence>
<dbReference type="PANTHER" id="PTHR48207">
    <property type="entry name" value="SUCCINATE--HYDROXYMETHYLGLUTARATE COA-TRANSFERASE"/>
    <property type="match status" value="1"/>
</dbReference>
<dbReference type="SUPFAM" id="SSF89796">
    <property type="entry name" value="CoA-transferase family III (CaiB/BaiF)"/>
    <property type="match status" value="1"/>
</dbReference>
<dbReference type="RefSeq" id="WP_289231633.1">
    <property type="nucleotide sequence ID" value="NZ_AP027735.1"/>
</dbReference>
<dbReference type="Gene3D" id="3.40.50.10540">
    <property type="entry name" value="Crotonobetainyl-coa:carnitine coa-transferase, domain 1"/>
    <property type="match status" value="1"/>
</dbReference>
<protein>
    <submittedName>
        <fullName evidence="2">CoA transferase</fullName>
    </submittedName>
</protein>
<proteinExistence type="predicted"/>
<evidence type="ECO:0000256" key="1">
    <source>
        <dbReference type="ARBA" id="ARBA00022679"/>
    </source>
</evidence>
<dbReference type="InterPro" id="IPR003673">
    <property type="entry name" value="CoA-Trfase_fam_III"/>
</dbReference>
<keyword evidence="1 2" id="KW-0808">Transferase</keyword>
<dbReference type="Gene3D" id="3.30.1540.10">
    <property type="entry name" value="formyl-coa transferase, domain 3"/>
    <property type="match status" value="1"/>
</dbReference>
<dbReference type="EMBL" id="AP027735">
    <property type="protein sequence ID" value="BDZ59747.1"/>
    <property type="molecule type" value="Genomic_DNA"/>
</dbReference>